<dbReference type="EMBL" id="NOIH01000023">
    <property type="protein sequence ID" value="OYD52945.1"/>
    <property type="molecule type" value="Genomic_DNA"/>
</dbReference>
<feature type="non-terminal residue" evidence="1">
    <location>
        <position position="81"/>
    </location>
</feature>
<comment type="caution">
    <text evidence="1">The sequence shown here is derived from an EMBL/GenBank/DDBJ whole genome shotgun (WGS) entry which is preliminary data.</text>
</comment>
<dbReference type="Proteomes" id="UP000215181">
    <property type="component" value="Unassembled WGS sequence"/>
</dbReference>
<organism evidence="1 2">
    <name type="scientific">Thauera propionica</name>
    <dbReference type="NCBI Taxonomy" id="2019431"/>
    <lineage>
        <taxon>Bacteria</taxon>
        <taxon>Pseudomonadati</taxon>
        <taxon>Pseudomonadota</taxon>
        <taxon>Betaproteobacteria</taxon>
        <taxon>Rhodocyclales</taxon>
        <taxon>Zoogloeaceae</taxon>
        <taxon>Thauera</taxon>
    </lineage>
</organism>
<evidence type="ECO:0000313" key="2">
    <source>
        <dbReference type="Proteomes" id="UP000215181"/>
    </source>
</evidence>
<gene>
    <name evidence="1" type="ORF">CGK74_15305</name>
</gene>
<proteinExistence type="predicted"/>
<protein>
    <submittedName>
        <fullName evidence="1">Uncharacterized protein</fullName>
    </submittedName>
</protein>
<dbReference type="AlphaFoldDB" id="A0A235EWZ9"/>
<reference evidence="1 2" key="1">
    <citation type="submission" date="2017-07" db="EMBL/GenBank/DDBJ databases">
        <title>Thauera sp. KNDSS-Mac4 genome sequence and assembly.</title>
        <authorList>
            <person name="Mayilraj S."/>
        </authorList>
    </citation>
    <scope>NUCLEOTIDE SEQUENCE [LARGE SCALE GENOMIC DNA]</scope>
    <source>
        <strain evidence="1 2">KNDSS-Mac4</strain>
    </source>
</reference>
<name>A0A235EWZ9_9RHOO</name>
<evidence type="ECO:0000313" key="1">
    <source>
        <dbReference type="EMBL" id="OYD52945.1"/>
    </source>
</evidence>
<keyword evidence="2" id="KW-1185">Reference proteome</keyword>
<sequence length="81" mass="9176">MQVNWCELTSTTENGRVLYRNAFATSHAVRADNVAEVVAAGRARWKIENENNNVLKTKGYHFEHNYGGSMPFPVEIDFSTN</sequence>
<accession>A0A235EWZ9</accession>